<dbReference type="GO" id="GO:0051301">
    <property type="term" value="P:cell division"/>
    <property type="evidence" value="ECO:0007669"/>
    <property type="project" value="UniProtKB-KW"/>
</dbReference>
<evidence type="ECO:0000256" key="6">
    <source>
        <dbReference type="ARBA" id="ARBA00038076"/>
    </source>
</evidence>
<dbReference type="Pfam" id="PF02687">
    <property type="entry name" value="FtsX"/>
    <property type="match status" value="1"/>
</dbReference>
<keyword evidence="4 7" id="KW-1133">Transmembrane helix</keyword>
<evidence type="ECO:0000256" key="7">
    <source>
        <dbReference type="SAM" id="Phobius"/>
    </source>
</evidence>
<feature type="transmembrane region" description="Helical" evidence="7">
    <location>
        <begin position="367"/>
        <end position="393"/>
    </location>
</feature>
<keyword evidence="9" id="KW-0132">Cell division</keyword>
<dbReference type="Proteomes" id="UP000179243">
    <property type="component" value="Unassembled WGS sequence"/>
</dbReference>
<dbReference type="GO" id="GO:0005886">
    <property type="term" value="C:plasma membrane"/>
    <property type="evidence" value="ECO:0007669"/>
    <property type="project" value="UniProtKB-SubCell"/>
</dbReference>
<comment type="caution">
    <text evidence="9">The sequence shown here is derived from an EMBL/GenBank/DDBJ whole genome shotgun (WGS) entry which is preliminary data.</text>
</comment>
<keyword evidence="5 7" id="KW-0472">Membrane</keyword>
<evidence type="ECO:0000313" key="10">
    <source>
        <dbReference type="Proteomes" id="UP000179243"/>
    </source>
</evidence>
<comment type="similarity">
    <text evidence="6">Belongs to the ABC-4 integral membrane protein family.</text>
</comment>
<evidence type="ECO:0000256" key="2">
    <source>
        <dbReference type="ARBA" id="ARBA00022475"/>
    </source>
</evidence>
<gene>
    <name evidence="9" type="ORF">A2519_10270</name>
</gene>
<proteinExistence type="inferred from homology"/>
<feature type="transmembrane region" description="Helical" evidence="7">
    <location>
        <begin position="324"/>
        <end position="347"/>
    </location>
</feature>
<evidence type="ECO:0000256" key="5">
    <source>
        <dbReference type="ARBA" id="ARBA00023136"/>
    </source>
</evidence>
<evidence type="ECO:0000256" key="1">
    <source>
        <dbReference type="ARBA" id="ARBA00004651"/>
    </source>
</evidence>
<dbReference type="InterPro" id="IPR050250">
    <property type="entry name" value="Macrolide_Exporter_MacB"/>
</dbReference>
<keyword evidence="2" id="KW-1003">Cell membrane</keyword>
<comment type="subcellular location">
    <subcellularLocation>
        <location evidence="1">Cell membrane</location>
        <topology evidence="1">Multi-pass membrane protein</topology>
    </subcellularLocation>
</comment>
<sequence>MNIKQLVLREIFQRNNQLISSLAAVSLGIAVMVAIQSTTYYSEKAVAGELDALGANILLLAKDATVQDYYSADFQQSEIPESYVSILTSSGIQGLDNLSPKFSMPVEVGARKATLTGILPRNEFKSKATWQTTLGVFAKPQSCGITANIPGITDTTKTLVRKRVIEDLALNAMLVGADIARSLAIKEGDSLTVLGKRFVAEAILPITGTVDDGRLFAHLHTVQKLSGKDSVLHSIEIVGCCSAISTGLIQQINKLLPDAKVVTISQIVSTQIRANTVMKRISLIMLVVILVVGGASIANYMFANVYERRREIGIYMAMGANSQWILKLFLLKALIIGLIGGIIGYILGSSMATILGPRIAGVPVLPLPVYAVYSMIISTVIALLASAVPAISATKVDPSLIMKED</sequence>
<reference evidence="9 10" key="1">
    <citation type="journal article" date="2016" name="Nat. Commun.">
        <title>Thousands of microbial genomes shed light on interconnected biogeochemical processes in an aquifer system.</title>
        <authorList>
            <person name="Anantharaman K."/>
            <person name="Brown C.T."/>
            <person name="Hug L.A."/>
            <person name="Sharon I."/>
            <person name="Castelle C.J."/>
            <person name="Probst A.J."/>
            <person name="Thomas B.C."/>
            <person name="Singh A."/>
            <person name="Wilkins M.J."/>
            <person name="Karaoz U."/>
            <person name="Brodie E.L."/>
            <person name="Williams K.H."/>
            <person name="Hubbard S.S."/>
            <person name="Banfield J.F."/>
        </authorList>
    </citation>
    <scope>NUCLEOTIDE SEQUENCE [LARGE SCALE GENOMIC DNA]</scope>
</reference>
<dbReference type="EMBL" id="MFYX01000064">
    <property type="protein sequence ID" value="OGK05047.1"/>
    <property type="molecule type" value="Genomic_DNA"/>
</dbReference>
<feature type="domain" description="ABC3 transporter permease C-terminal" evidence="8">
    <location>
        <begin position="284"/>
        <end position="398"/>
    </location>
</feature>
<protein>
    <submittedName>
        <fullName evidence="9">Cell division protein FtsX</fullName>
    </submittedName>
</protein>
<evidence type="ECO:0000259" key="8">
    <source>
        <dbReference type="Pfam" id="PF02687"/>
    </source>
</evidence>
<accession>A0A1F7FEX0</accession>
<dbReference type="PANTHER" id="PTHR30572:SF4">
    <property type="entry name" value="ABC TRANSPORTER PERMEASE YTRF"/>
    <property type="match status" value="1"/>
</dbReference>
<evidence type="ECO:0000256" key="3">
    <source>
        <dbReference type="ARBA" id="ARBA00022692"/>
    </source>
</evidence>
<name>A0A1F7FEX0_UNCRA</name>
<keyword evidence="3 7" id="KW-0812">Transmembrane</keyword>
<dbReference type="AlphaFoldDB" id="A0A1F7FEX0"/>
<keyword evidence="9" id="KW-0131">Cell cycle</keyword>
<evidence type="ECO:0000313" key="9">
    <source>
        <dbReference type="EMBL" id="OGK05047.1"/>
    </source>
</evidence>
<dbReference type="InterPro" id="IPR003838">
    <property type="entry name" value="ABC3_permease_C"/>
</dbReference>
<evidence type="ECO:0000256" key="4">
    <source>
        <dbReference type="ARBA" id="ARBA00022989"/>
    </source>
</evidence>
<organism evidence="9 10">
    <name type="scientific">Candidatus Raymondbacteria bacterium RIFOXYD12_FULL_49_13</name>
    <dbReference type="NCBI Taxonomy" id="1817890"/>
    <lineage>
        <taxon>Bacteria</taxon>
        <taxon>Raymondiibacteriota</taxon>
    </lineage>
</organism>
<dbReference type="GO" id="GO:0022857">
    <property type="term" value="F:transmembrane transporter activity"/>
    <property type="evidence" value="ECO:0007669"/>
    <property type="project" value="TreeGrafter"/>
</dbReference>
<feature type="transmembrane region" description="Helical" evidence="7">
    <location>
        <begin position="281"/>
        <end position="303"/>
    </location>
</feature>
<dbReference type="PANTHER" id="PTHR30572">
    <property type="entry name" value="MEMBRANE COMPONENT OF TRANSPORTER-RELATED"/>
    <property type="match status" value="1"/>
</dbReference>